<comment type="caution">
    <text evidence="6">The sequence shown here is derived from an EMBL/GenBank/DDBJ whole genome shotgun (WGS) entry which is preliminary data.</text>
</comment>
<keyword evidence="7" id="KW-1185">Reference proteome</keyword>
<evidence type="ECO:0000313" key="6">
    <source>
        <dbReference type="EMBL" id="KAA5541200.1"/>
    </source>
</evidence>
<organism evidence="6 7">
    <name type="scientific">Adhaeribacter rhizoryzae</name>
    <dbReference type="NCBI Taxonomy" id="2607907"/>
    <lineage>
        <taxon>Bacteria</taxon>
        <taxon>Pseudomonadati</taxon>
        <taxon>Bacteroidota</taxon>
        <taxon>Cytophagia</taxon>
        <taxon>Cytophagales</taxon>
        <taxon>Hymenobacteraceae</taxon>
        <taxon>Adhaeribacter</taxon>
    </lineage>
</organism>
<evidence type="ECO:0000256" key="4">
    <source>
        <dbReference type="ARBA" id="ARBA00022827"/>
    </source>
</evidence>
<evidence type="ECO:0000256" key="5">
    <source>
        <dbReference type="ARBA" id="ARBA00023002"/>
    </source>
</evidence>
<keyword evidence="4" id="KW-0274">FAD</keyword>
<evidence type="ECO:0000256" key="2">
    <source>
        <dbReference type="ARBA" id="ARBA00010790"/>
    </source>
</evidence>
<keyword evidence="3" id="KW-0285">Flavoprotein</keyword>
<proteinExistence type="inferred from homology"/>
<dbReference type="SUPFAM" id="SSF53474">
    <property type="entry name" value="alpha/beta-Hydrolases"/>
    <property type="match status" value="1"/>
</dbReference>
<evidence type="ECO:0000256" key="3">
    <source>
        <dbReference type="ARBA" id="ARBA00022630"/>
    </source>
</evidence>
<reference evidence="6 7" key="1">
    <citation type="submission" date="2019-09" db="EMBL/GenBank/DDBJ databases">
        <title>Genome sequence and assembly of Adhaeribacter sp.</title>
        <authorList>
            <person name="Chhetri G."/>
        </authorList>
    </citation>
    <scope>NUCLEOTIDE SEQUENCE [LARGE SCALE GENOMIC DNA]</scope>
    <source>
        <strain evidence="6 7">DK36</strain>
    </source>
</reference>
<dbReference type="EMBL" id="VWSF01000023">
    <property type="protein sequence ID" value="KAA5541200.1"/>
    <property type="molecule type" value="Genomic_DNA"/>
</dbReference>
<keyword evidence="6" id="KW-0378">Hydrolase</keyword>
<comment type="cofactor">
    <cofactor evidence="1">
        <name>FAD</name>
        <dbReference type="ChEBI" id="CHEBI:57692"/>
    </cofactor>
</comment>
<dbReference type="GO" id="GO:0016491">
    <property type="term" value="F:oxidoreductase activity"/>
    <property type="evidence" value="ECO:0007669"/>
    <property type="project" value="UniProtKB-KW"/>
</dbReference>
<accession>A0A5M6D3N1</accession>
<name>A0A5M6D3N1_9BACT</name>
<keyword evidence="5" id="KW-0560">Oxidoreductase</keyword>
<dbReference type="Gene3D" id="3.40.50.1820">
    <property type="entry name" value="alpha/beta hydrolase"/>
    <property type="match status" value="1"/>
</dbReference>
<protein>
    <submittedName>
        <fullName evidence="6">Alpha/beta hydrolase</fullName>
    </submittedName>
</protein>
<dbReference type="RefSeq" id="WP_150091841.1">
    <property type="nucleotide sequence ID" value="NZ_VWSF01000023.1"/>
</dbReference>
<sequence length="351" mass="39305">MEPVTQKYSGKDLYFETIPFEAGDGFECSLIRVKGYSAASKGPILLVHGAGVSASIFLAPVNKNIVQFLLEEGYDVWLENWRASIDFAPNKWTLDQAALYDHPAAVKKVVEITSKPNIKAIIHCQGSTSFMMSVVAGLVPQVTNIVSNAVSLHPVVPDFSRFKLSFMVPVMKQLTEYLNPQWGLQAPTLTAKMVNTLVQLTHHECQNSVCKQVSFTYGSGFPALWRHENLNEETHEWIKGQFAAVPMTFYKQIARSVKEGHLMSVEHKKELPESFVATAPATEARISFFAGGKNLCFLPDSQIRSFKYFDDLRQGFHALRVLPDYSHLDVFIGKNADKDVFPLMLQELSVN</sequence>
<dbReference type="PANTHER" id="PTHR47470">
    <property type="entry name" value="CHOLESTEROL OXIDASE"/>
    <property type="match status" value="1"/>
</dbReference>
<dbReference type="GO" id="GO:0016787">
    <property type="term" value="F:hydrolase activity"/>
    <property type="evidence" value="ECO:0007669"/>
    <property type="project" value="UniProtKB-KW"/>
</dbReference>
<evidence type="ECO:0000313" key="7">
    <source>
        <dbReference type="Proteomes" id="UP000323426"/>
    </source>
</evidence>
<dbReference type="AlphaFoldDB" id="A0A5M6D3N1"/>
<evidence type="ECO:0000256" key="1">
    <source>
        <dbReference type="ARBA" id="ARBA00001974"/>
    </source>
</evidence>
<gene>
    <name evidence="6" type="ORF">F0145_21460</name>
</gene>
<dbReference type="InterPro" id="IPR029058">
    <property type="entry name" value="AB_hydrolase_fold"/>
</dbReference>
<comment type="similarity">
    <text evidence="2">Belongs to the GMC oxidoreductase family.</text>
</comment>
<dbReference type="PANTHER" id="PTHR47470:SF1">
    <property type="entry name" value="FAD-DEPENDENT OXIDOREDUCTASE 2 FAD BINDING DOMAIN-CONTAINING PROTEIN"/>
    <property type="match status" value="1"/>
</dbReference>
<dbReference type="InterPro" id="IPR052542">
    <property type="entry name" value="Cholesterol_Oxidase"/>
</dbReference>
<dbReference type="Proteomes" id="UP000323426">
    <property type="component" value="Unassembled WGS sequence"/>
</dbReference>